<keyword evidence="3 8" id="KW-0812">Transmembrane</keyword>
<keyword evidence="5 9" id="KW-1133">Transmembrane helix</keyword>
<dbReference type="AlphaFoldDB" id="A0AA85GLC9"/>
<evidence type="ECO:0000256" key="2">
    <source>
        <dbReference type="ARBA" id="ARBA00007104"/>
    </source>
</evidence>
<dbReference type="Pfam" id="PF01105">
    <property type="entry name" value="EMP24_GP25L"/>
    <property type="match status" value="1"/>
</dbReference>
<evidence type="ECO:0000256" key="5">
    <source>
        <dbReference type="ARBA" id="ARBA00022989"/>
    </source>
</evidence>
<keyword evidence="6 9" id="KW-0472">Membrane</keyword>
<evidence type="ECO:0000256" key="9">
    <source>
        <dbReference type="SAM" id="Phobius"/>
    </source>
</evidence>
<evidence type="ECO:0000256" key="8">
    <source>
        <dbReference type="RuleBase" id="RU003827"/>
    </source>
</evidence>
<comment type="subcellular location">
    <subcellularLocation>
        <location evidence="7">Endomembrane system</location>
        <topology evidence="7">Single-pass membrane protein</topology>
    </subcellularLocation>
    <subcellularLocation>
        <location evidence="1 8">Membrane</location>
        <topology evidence="1 8">Single-pass type I membrane protein</topology>
    </subcellularLocation>
</comment>
<feature type="chain" id="PRO_5041734503" evidence="10">
    <location>
        <begin position="29"/>
        <end position="229"/>
    </location>
</feature>
<dbReference type="SUPFAM" id="SSF101576">
    <property type="entry name" value="Supernatant protein factor (SPF), C-terminal domain"/>
    <property type="match status" value="1"/>
</dbReference>
<dbReference type="GO" id="GO:0012505">
    <property type="term" value="C:endomembrane system"/>
    <property type="evidence" value="ECO:0007669"/>
    <property type="project" value="UniProtKB-SubCell"/>
</dbReference>
<dbReference type="WBParaSite" id="SRDH1_97160.1">
    <property type="protein sequence ID" value="SRDH1_97160.1"/>
    <property type="gene ID" value="SRDH1_97160"/>
</dbReference>
<proteinExistence type="inferred from homology"/>
<reference evidence="13" key="2">
    <citation type="submission" date="2023-11" db="UniProtKB">
        <authorList>
            <consortium name="WormBaseParasite"/>
        </authorList>
    </citation>
    <scope>IDENTIFICATION</scope>
</reference>
<organism evidence="12 13">
    <name type="scientific">Schistosoma rodhaini</name>
    <dbReference type="NCBI Taxonomy" id="6188"/>
    <lineage>
        <taxon>Eukaryota</taxon>
        <taxon>Metazoa</taxon>
        <taxon>Spiralia</taxon>
        <taxon>Lophotrochozoa</taxon>
        <taxon>Platyhelminthes</taxon>
        <taxon>Trematoda</taxon>
        <taxon>Digenea</taxon>
        <taxon>Strigeidida</taxon>
        <taxon>Schistosomatoidea</taxon>
        <taxon>Schistosomatidae</taxon>
        <taxon>Schistosoma</taxon>
    </lineage>
</organism>
<sequence length="229" mass="25735">MFPSRRSYDVIGMILVLCIFAIVHQVSGNSLTFELEDRSGQCFYEEFSKGDSFTLAFNVISGGNYDVDMVLKDPSKNVLKSLHRSSSEEVNIDVSVDGIYKVCFSNYFSSISHKIVSMTWRNSSFNPSESTSSLDHSTQISESLYNLHATVSKALTQQFESRILLVRSYSNAIFLHNRVLYWSLGQALVIILFGIGQVIVMRSFFSSPSNQRSAKHIPMSTPQLHTVGF</sequence>
<dbReference type="InterPro" id="IPR009038">
    <property type="entry name" value="GOLD_dom"/>
</dbReference>
<evidence type="ECO:0000256" key="4">
    <source>
        <dbReference type="ARBA" id="ARBA00022729"/>
    </source>
</evidence>
<keyword evidence="12" id="KW-1185">Reference proteome</keyword>
<evidence type="ECO:0000313" key="12">
    <source>
        <dbReference type="Proteomes" id="UP000050792"/>
    </source>
</evidence>
<dbReference type="GO" id="GO:0016020">
    <property type="term" value="C:membrane"/>
    <property type="evidence" value="ECO:0007669"/>
    <property type="project" value="UniProtKB-SubCell"/>
</dbReference>
<evidence type="ECO:0000256" key="6">
    <source>
        <dbReference type="ARBA" id="ARBA00023136"/>
    </source>
</evidence>
<keyword evidence="4 10" id="KW-0732">Signal</keyword>
<evidence type="ECO:0000256" key="10">
    <source>
        <dbReference type="SAM" id="SignalP"/>
    </source>
</evidence>
<dbReference type="PANTHER" id="PTHR22811">
    <property type="entry name" value="TRANSMEMBRANE EMP24 DOMAIN-CONTAINING PROTEIN"/>
    <property type="match status" value="1"/>
</dbReference>
<evidence type="ECO:0000313" key="13">
    <source>
        <dbReference type="WBParaSite" id="SRDH1_97160.1"/>
    </source>
</evidence>
<feature type="domain" description="GOLD" evidence="11">
    <location>
        <begin position="40"/>
        <end position="122"/>
    </location>
</feature>
<accession>A0AA85GLC9</accession>
<feature type="signal peptide" evidence="10">
    <location>
        <begin position="1"/>
        <end position="28"/>
    </location>
</feature>
<dbReference type="PROSITE" id="PS50866">
    <property type="entry name" value="GOLD"/>
    <property type="match status" value="1"/>
</dbReference>
<evidence type="ECO:0000256" key="3">
    <source>
        <dbReference type="ARBA" id="ARBA00022692"/>
    </source>
</evidence>
<evidence type="ECO:0000259" key="11">
    <source>
        <dbReference type="PROSITE" id="PS50866"/>
    </source>
</evidence>
<dbReference type="InterPro" id="IPR015720">
    <property type="entry name" value="Emp24-like"/>
</dbReference>
<name>A0AA85GLC9_9TREM</name>
<dbReference type="SMART" id="SM01190">
    <property type="entry name" value="EMP24_GP25L"/>
    <property type="match status" value="1"/>
</dbReference>
<dbReference type="InterPro" id="IPR036598">
    <property type="entry name" value="GOLD_dom_sf"/>
</dbReference>
<feature type="transmembrane region" description="Helical" evidence="9">
    <location>
        <begin position="179"/>
        <end position="205"/>
    </location>
</feature>
<dbReference type="Proteomes" id="UP000050792">
    <property type="component" value="Unassembled WGS sequence"/>
</dbReference>
<evidence type="ECO:0000256" key="1">
    <source>
        <dbReference type="ARBA" id="ARBA00004479"/>
    </source>
</evidence>
<reference evidence="12" key="1">
    <citation type="submission" date="2022-06" db="EMBL/GenBank/DDBJ databases">
        <authorList>
            <person name="Berger JAMES D."/>
            <person name="Berger JAMES D."/>
        </authorList>
    </citation>
    <scope>NUCLEOTIDE SEQUENCE [LARGE SCALE GENOMIC DNA]</scope>
</reference>
<comment type="similarity">
    <text evidence="2 8">Belongs to the EMP24/GP25L family.</text>
</comment>
<evidence type="ECO:0000256" key="7">
    <source>
        <dbReference type="ARBA" id="ARBA00037847"/>
    </source>
</evidence>
<protein>
    <submittedName>
        <fullName evidence="13">GOLD domain-containing protein</fullName>
    </submittedName>
</protein>